<keyword evidence="4" id="KW-1185">Reference proteome</keyword>
<evidence type="ECO:0000256" key="1">
    <source>
        <dbReference type="SAM" id="SignalP"/>
    </source>
</evidence>
<proteinExistence type="predicted"/>
<evidence type="ECO:0000313" key="4">
    <source>
        <dbReference type="Proteomes" id="UP000185753"/>
    </source>
</evidence>
<dbReference type="InterPro" id="IPR029058">
    <property type="entry name" value="AB_hydrolase_fold"/>
</dbReference>
<dbReference type="RefSeq" id="WP_067762977.1">
    <property type="nucleotide sequence ID" value="NZ_CP183909.1"/>
</dbReference>
<protein>
    <submittedName>
        <fullName evidence="3">Lipase</fullName>
    </submittedName>
</protein>
<dbReference type="Proteomes" id="UP000185753">
    <property type="component" value="Unassembled WGS sequence"/>
</dbReference>
<feature type="domain" description="AB hydrolase-1" evidence="2">
    <location>
        <begin position="50"/>
        <end position="170"/>
    </location>
</feature>
<evidence type="ECO:0000259" key="2">
    <source>
        <dbReference type="Pfam" id="PF00561"/>
    </source>
</evidence>
<dbReference type="InterPro" id="IPR000073">
    <property type="entry name" value="AB_hydrolase_1"/>
</dbReference>
<dbReference type="Pfam" id="PF00561">
    <property type="entry name" value="Abhydrolase_1"/>
    <property type="match status" value="1"/>
</dbReference>
<sequence>MRTLVKTAKMASAAAIAGLAIGLSATTQAEPSVLQVKETAKSDYAKTKFPILMVHGWLGWSRIGTESVGLDYWYQILPDMARNGSTVFAAQLSPANTTAYRGEQLIAQVEDVIAITGKPKVNLIGHSHGGPTVLYVAQTKPDYIASITGVAGTYHGSKVADDIQGNKLSRTAFNILGDYIVGPLIALGQLKPELKIDFDASMKSLSQTGSATFNSTVAKSAVADGVLASSENCSKNLRPVDSKGIQYYSWTGVAQTTNLLDIDTILMQLGPLSYGNKDNDGMVARCSAYIGKVINDSYKLNHTDLANMMFGLTGLFAQDPVALYRQHANRLKLQGL</sequence>
<dbReference type="Gene3D" id="3.40.50.1820">
    <property type="entry name" value="alpha/beta hydrolase"/>
    <property type="match status" value="1"/>
</dbReference>
<dbReference type="EMBL" id="LZDS01000012">
    <property type="protein sequence ID" value="OBX29119.1"/>
    <property type="molecule type" value="Genomic_DNA"/>
</dbReference>
<dbReference type="AlphaFoldDB" id="A0A1A7RC86"/>
<dbReference type="OrthoDB" id="2004167at2"/>
<feature type="chain" id="PRO_5008360772" evidence="1">
    <location>
        <begin position="30"/>
        <end position="336"/>
    </location>
</feature>
<gene>
    <name evidence="3" type="ORF">A9J31_02165</name>
</gene>
<dbReference type="STRING" id="1443941.A9J31_02165"/>
<evidence type="ECO:0000313" key="3">
    <source>
        <dbReference type="EMBL" id="OBX29119.1"/>
    </source>
</evidence>
<keyword evidence="1" id="KW-0732">Signal</keyword>
<feature type="signal peptide" evidence="1">
    <location>
        <begin position="1"/>
        <end position="29"/>
    </location>
</feature>
<accession>A0A1A7RC86</accession>
<reference evidence="4" key="1">
    <citation type="submission" date="2016-06" db="EMBL/GenBank/DDBJ databases">
        <authorList>
            <person name="Radolfova-Krizova L."/>
            <person name="Nemec A."/>
        </authorList>
    </citation>
    <scope>NUCLEOTIDE SEQUENCE [LARGE SCALE GENOMIC DNA]</scope>
    <source>
        <strain evidence="4">ANC 4275</strain>
    </source>
</reference>
<organism evidence="3 4">
    <name type="scientific">Acinetobacter gandensis</name>
    <dbReference type="NCBI Taxonomy" id="1443941"/>
    <lineage>
        <taxon>Bacteria</taxon>
        <taxon>Pseudomonadati</taxon>
        <taxon>Pseudomonadota</taxon>
        <taxon>Gammaproteobacteria</taxon>
        <taxon>Moraxellales</taxon>
        <taxon>Moraxellaceae</taxon>
        <taxon>Acinetobacter</taxon>
    </lineage>
</organism>
<comment type="caution">
    <text evidence="3">The sequence shown here is derived from an EMBL/GenBank/DDBJ whole genome shotgun (WGS) entry which is preliminary data.</text>
</comment>
<name>A0A1A7RC86_9GAMM</name>
<dbReference type="SUPFAM" id="SSF53474">
    <property type="entry name" value="alpha/beta-Hydrolases"/>
    <property type="match status" value="1"/>
</dbReference>